<keyword evidence="1" id="KW-1133">Transmembrane helix</keyword>
<accession>C5L625</accession>
<dbReference type="InterPro" id="IPR025969">
    <property type="entry name" value="ABA_GPCR_dom"/>
</dbReference>
<feature type="transmembrane region" description="Helical" evidence="1">
    <location>
        <begin position="261"/>
        <end position="279"/>
    </location>
</feature>
<evidence type="ECO:0000313" key="4">
    <source>
        <dbReference type="Proteomes" id="UP000007800"/>
    </source>
</evidence>
<dbReference type="Pfam" id="PF12430">
    <property type="entry name" value="ABA_GPCR"/>
    <property type="match status" value="1"/>
</dbReference>
<feature type="domain" description="Abscisic acid G-protein coupled receptor-like" evidence="2">
    <location>
        <begin position="99"/>
        <end position="274"/>
    </location>
</feature>
<dbReference type="RefSeq" id="XP_002775994.1">
    <property type="nucleotide sequence ID" value="XM_002775948.1"/>
</dbReference>
<sequence>MNPVTERQLREQQKRLLHTLQLIGEKKRTVLQGTHQANSRDSKNDGYLSNALGWILRGGSGGKTSEREMLYEIEALESMSVEMHTNLEKLIDERERMLYSATCIGRLKNVWGWIMSVVCSYKIVTSSRNFVNGSVTERSLIERLLAASILYTPLEIDVQYWLRLLTVLFITHLTISNTRNCISQLLSIFRLVQPHAGMESSQKANAAIAIIMAQMMLLYFCTCTLMMRMALPLHSKARVELERFLGDKVDFTSMQLRFDCTFGMAACVSAGLLALQWFLRRATTKSVLKTA</sequence>
<dbReference type="Proteomes" id="UP000007800">
    <property type="component" value="Unassembled WGS sequence"/>
</dbReference>
<keyword evidence="1" id="KW-0812">Transmembrane</keyword>
<dbReference type="OrthoDB" id="264392at2759"/>
<dbReference type="GeneID" id="9043015"/>
<evidence type="ECO:0000259" key="2">
    <source>
        <dbReference type="Pfam" id="PF12430"/>
    </source>
</evidence>
<dbReference type="InParanoid" id="C5L625"/>
<keyword evidence="4" id="KW-1185">Reference proteome</keyword>
<organism evidence="4">
    <name type="scientific">Perkinsus marinus (strain ATCC 50983 / TXsc)</name>
    <dbReference type="NCBI Taxonomy" id="423536"/>
    <lineage>
        <taxon>Eukaryota</taxon>
        <taxon>Sar</taxon>
        <taxon>Alveolata</taxon>
        <taxon>Perkinsozoa</taxon>
        <taxon>Perkinsea</taxon>
        <taxon>Perkinsida</taxon>
        <taxon>Perkinsidae</taxon>
        <taxon>Perkinsus</taxon>
    </lineage>
</organism>
<dbReference type="OMA" id="FITHLTI"/>
<reference evidence="3 4" key="1">
    <citation type="submission" date="2008-07" db="EMBL/GenBank/DDBJ databases">
        <authorList>
            <person name="El-Sayed N."/>
            <person name="Caler E."/>
            <person name="Inman J."/>
            <person name="Amedeo P."/>
            <person name="Hass B."/>
            <person name="Wortman J."/>
        </authorList>
    </citation>
    <scope>NUCLEOTIDE SEQUENCE [LARGE SCALE GENOMIC DNA]</scope>
    <source>
        <strain evidence="4">ATCC 50983 / TXsc</strain>
    </source>
</reference>
<gene>
    <name evidence="3" type="ORF">Pmar_PMAR022017</name>
</gene>
<evidence type="ECO:0000313" key="3">
    <source>
        <dbReference type="EMBL" id="EER07810.1"/>
    </source>
</evidence>
<dbReference type="PANTHER" id="PTHR15948:SF0">
    <property type="entry name" value="GOLGI PH REGULATOR A-RELATED"/>
    <property type="match status" value="1"/>
</dbReference>
<dbReference type="PANTHER" id="PTHR15948">
    <property type="entry name" value="G-PROTEIN COUPLED RECEPTOR 89-RELATED"/>
    <property type="match status" value="1"/>
</dbReference>
<dbReference type="EMBL" id="GG679680">
    <property type="protein sequence ID" value="EER07810.1"/>
    <property type="molecule type" value="Genomic_DNA"/>
</dbReference>
<evidence type="ECO:0000256" key="1">
    <source>
        <dbReference type="SAM" id="Phobius"/>
    </source>
</evidence>
<keyword evidence="1" id="KW-0472">Membrane</keyword>
<dbReference type="AlphaFoldDB" id="C5L625"/>
<dbReference type="InterPro" id="IPR015672">
    <property type="entry name" value="GPHR/GTG"/>
</dbReference>
<protein>
    <submittedName>
        <fullName evidence="3">Protein GPR89A, putative</fullName>
    </submittedName>
</protein>
<feature type="transmembrane region" description="Helical" evidence="1">
    <location>
        <begin position="206"/>
        <end position="231"/>
    </location>
</feature>
<name>C5L625_PERM5</name>
<proteinExistence type="predicted"/>